<keyword evidence="3" id="KW-1185">Reference proteome</keyword>
<gene>
    <name evidence="2" type="ORF">PPYR_02790</name>
</gene>
<evidence type="ECO:0000313" key="2">
    <source>
        <dbReference type="EMBL" id="KAB0790990.1"/>
    </source>
</evidence>
<name>A0A5N4A0Z7_PHOPY</name>
<dbReference type="Proteomes" id="UP000327044">
    <property type="component" value="Unassembled WGS sequence"/>
</dbReference>
<dbReference type="EMBL" id="VVIM01000011">
    <property type="protein sequence ID" value="KAB0790990.1"/>
    <property type="molecule type" value="Genomic_DNA"/>
</dbReference>
<protein>
    <submittedName>
        <fullName evidence="2">Uncharacterized protein</fullName>
    </submittedName>
</protein>
<feature type="compositionally biased region" description="Low complexity" evidence="1">
    <location>
        <begin position="8"/>
        <end position="24"/>
    </location>
</feature>
<organism evidence="2 3">
    <name type="scientific">Photinus pyralis</name>
    <name type="common">Common eastern firefly</name>
    <name type="synonym">Lampyris pyralis</name>
    <dbReference type="NCBI Taxonomy" id="7054"/>
    <lineage>
        <taxon>Eukaryota</taxon>
        <taxon>Metazoa</taxon>
        <taxon>Ecdysozoa</taxon>
        <taxon>Arthropoda</taxon>
        <taxon>Hexapoda</taxon>
        <taxon>Insecta</taxon>
        <taxon>Pterygota</taxon>
        <taxon>Neoptera</taxon>
        <taxon>Endopterygota</taxon>
        <taxon>Coleoptera</taxon>
        <taxon>Polyphaga</taxon>
        <taxon>Elateriformia</taxon>
        <taxon>Elateroidea</taxon>
        <taxon>Lampyridae</taxon>
        <taxon>Lampyrinae</taxon>
        <taxon>Photinus</taxon>
    </lineage>
</organism>
<proteinExistence type="predicted"/>
<feature type="region of interest" description="Disordered" evidence="1">
    <location>
        <begin position="79"/>
        <end position="102"/>
    </location>
</feature>
<feature type="region of interest" description="Disordered" evidence="1">
    <location>
        <begin position="1"/>
        <end position="67"/>
    </location>
</feature>
<accession>A0A5N4A0Z7</accession>
<sequence length="102" mass="11240">MGRHRSRSSSSSNDSDSTSSSTDGNESRSRGTKRRHKLYNEKRYVSPKPSTSREINTPSPPPSDKITRLENLVEKLIRSRSQQAKVVKDSDLNGVAPTGATP</sequence>
<evidence type="ECO:0000256" key="1">
    <source>
        <dbReference type="SAM" id="MobiDB-lite"/>
    </source>
</evidence>
<feature type="compositionally biased region" description="Polar residues" evidence="1">
    <location>
        <begin position="48"/>
        <end position="57"/>
    </location>
</feature>
<evidence type="ECO:0000313" key="3">
    <source>
        <dbReference type="Proteomes" id="UP000327044"/>
    </source>
</evidence>
<comment type="caution">
    <text evidence="2">The sequence shown here is derived from an EMBL/GenBank/DDBJ whole genome shotgun (WGS) entry which is preliminary data.</text>
</comment>
<dbReference type="InParanoid" id="A0A5N4A0Z7"/>
<dbReference type="AlphaFoldDB" id="A0A5N4A0Z7"/>
<reference evidence="2 3" key="1">
    <citation type="journal article" date="2018" name="Elife">
        <title>Firefly genomes illuminate parallel origins of bioluminescence in beetles.</title>
        <authorList>
            <person name="Fallon T.R."/>
            <person name="Lower S.E."/>
            <person name="Chang C.H."/>
            <person name="Bessho-Uehara M."/>
            <person name="Martin G.J."/>
            <person name="Bewick A.J."/>
            <person name="Behringer M."/>
            <person name="Debat H.J."/>
            <person name="Wong I."/>
            <person name="Day J.C."/>
            <person name="Suvorov A."/>
            <person name="Silva C.J."/>
            <person name="Stanger-Hall K.F."/>
            <person name="Hall D.W."/>
            <person name="Schmitz R.J."/>
            <person name="Nelson D.R."/>
            <person name="Lewis S.M."/>
            <person name="Shigenobu S."/>
            <person name="Bybee S.M."/>
            <person name="Larracuente A.M."/>
            <person name="Oba Y."/>
            <person name="Weng J.K."/>
        </authorList>
    </citation>
    <scope>NUCLEOTIDE SEQUENCE [LARGE SCALE GENOMIC DNA]</scope>
    <source>
        <strain evidence="2">1611_PpyrPB1</strain>
        <tissue evidence="2">Whole body</tissue>
    </source>
</reference>